<keyword evidence="5 7" id="KW-1133">Transmembrane helix</keyword>
<feature type="domain" description="ABC transmembrane type-1" evidence="8">
    <location>
        <begin position="70"/>
        <end position="265"/>
    </location>
</feature>
<comment type="subcellular location">
    <subcellularLocation>
        <location evidence="1 7">Cell membrane</location>
        <topology evidence="1 7">Multi-pass membrane protein</topology>
    </subcellularLocation>
</comment>
<keyword evidence="6 7" id="KW-0472">Membrane</keyword>
<protein>
    <submittedName>
        <fullName evidence="9">Carbohydrate ABC transporter permease</fullName>
    </submittedName>
</protein>
<sequence>MSERSYQWLAALIVIALSALSLLPLLYVIGSSLVNEQEWNAKGGFILWPDEPTLLAYKQMFTGTLFTQAMWVSIQRTVLGTALTLSLTVITAYVVSRRGLPGRRALLLAILITILFGGGLIPTYLVVRDMHLLNTLWALIVPGLVDSWSVLVLKQFFEGLPPEMEESARVDGSGEVRLMWSIMIPLAAPAMAAIGLFTAVGHWNAWFDALIYVDDRSMHPLQLLIRNMFVNDKQFSVMQNIGAASNVANARLRVSPESLKMALVVFGTIPILCVYPFLQKYFAKGMYLGAVKG</sequence>
<dbReference type="InterPro" id="IPR000515">
    <property type="entry name" value="MetI-like"/>
</dbReference>
<dbReference type="PANTHER" id="PTHR43744:SF9">
    <property type="entry name" value="POLYGALACTURONAN_RHAMNOGALACTURONAN TRANSPORT SYSTEM PERMEASE PROTEIN YTCP"/>
    <property type="match status" value="1"/>
</dbReference>
<evidence type="ECO:0000256" key="4">
    <source>
        <dbReference type="ARBA" id="ARBA00022692"/>
    </source>
</evidence>
<gene>
    <name evidence="9" type="ORF">ACFO3S_01465</name>
</gene>
<proteinExistence type="inferred from homology"/>
<feature type="transmembrane region" description="Helical" evidence="7">
    <location>
        <begin position="74"/>
        <end position="94"/>
    </location>
</feature>
<keyword evidence="10" id="KW-1185">Reference proteome</keyword>
<feature type="transmembrane region" description="Helical" evidence="7">
    <location>
        <begin position="7"/>
        <end position="29"/>
    </location>
</feature>
<dbReference type="CDD" id="cd06261">
    <property type="entry name" value="TM_PBP2"/>
    <property type="match status" value="1"/>
</dbReference>
<keyword evidence="2 7" id="KW-0813">Transport</keyword>
<dbReference type="EMBL" id="JBHSEP010000001">
    <property type="protein sequence ID" value="MFC4596891.1"/>
    <property type="molecule type" value="Genomic_DNA"/>
</dbReference>
<evidence type="ECO:0000256" key="5">
    <source>
        <dbReference type="ARBA" id="ARBA00022989"/>
    </source>
</evidence>
<dbReference type="SUPFAM" id="SSF161098">
    <property type="entry name" value="MetI-like"/>
    <property type="match status" value="1"/>
</dbReference>
<name>A0ABV9F4N6_9BACL</name>
<dbReference type="PANTHER" id="PTHR43744">
    <property type="entry name" value="ABC TRANSPORTER PERMEASE PROTEIN MG189-RELATED-RELATED"/>
    <property type="match status" value="1"/>
</dbReference>
<organism evidence="9 10">
    <name type="scientific">Cohnella hongkongensis</name>
    <dbReference type="NCBI Taxonomy" id="178337"/>
    <lineage>
        <taxon>Bacteria</taxon>
        <taxon>Bacillati</taxon>
        <taxon>Bacillota</taxon>
        <taxon>Bacilli</taxon>
        <taxon>Bacillales</taxon>
        <taxon>Paenibacillaceae</taxon>
        <taxon>Cohnella</taxon>
    </lineage>
</organism>
<feature type="transmembrane region" description="Helical" evidence="7">
    <location>
        <begin position="178"/>
        <end position="200"/>
    </location>
</feature>
<comment type="similarity">
    <text evidence="7">Belongs to the binding-protein-dependent transport system permease family.</text>
</comment>
<reference evidence="10" key="1">
    <citation type="journal article" date="2019" name="Int. J. Syst. Evol. Microbiol.">
        <title>The Global Catalogue of Microorganisms (GCM) 10K type strain sequencing project: providing services to taxonomists for standard genome sequencing and annotation.</title>
        <authorList>
            <consortium name="The Broad Institute Genomics Platform"/>
            <consortium name="The Broad Institute Genome Sequencing Center for Infectious Disease"/>
            <person name="Wu L."/>
            <person name="Ma J."/>
        </authorList>
    </citation>
    <scope>NUCLEOTIDE SEQUENCE [LARGE SCALE GENOMIC DNA]</scope>
    <source>
        <strain evidence="10">CCUG 49571</strain>
    </source>
</reference>
<evidence type="ECO:0000313" key="10">
    <source>
        <dbReference type="Proteomes" id="UP001596028"/>
    </source>
</evidence>
<accession>A0ABV9F4N6</accession>
<evidence type="ECO:0000256" key="2">
    <source>
        <dbReference type="ARBA" id="ARBA00022448"/>
    </source>
</evidence>
<evidence type="ECO:0000256" key="6">
    <source>
        <dbReference type="ARBA" id="ARBA00023136"/>
    </source>
</evidence>
<dbReference type="Proteomes" id="UP001596028">
    <property type="component" value="Unassembled WGS sequence"/>
</dbReference>
<evidence type="ECO:0000256" key="3">
    <source>
        <dbReference type="ARBA" id="ARBA00022475"/>
    </source>
</evidence>
<evidence type="ECO:0000256" key="7">
    <source>
        <dbReference type="RuleBase" id="RU363032"/>
    </source>
</evidence>
<feature type="transmembrane region" description="Helical" evidence="7">
    <location>
        <begin position="261"/>
        <end position="278"/>
    </location>
</feature>
<comment type="caution">
    <text evidence="9">The sequence shown here is derived from an EMBL/GenBank/DDBJ whole genome shotgun (WGS) entry which is preliminary data.</text>
</comment>
<keyword evidence="4 7" id="KW-0812">Transmembrane</keyword>
<evidence type="ECO:0000256" key="1">
    <source>
        <dbReference type="ARBA" id="ARBA00004651"/>
    </source>
</evidence>
<dbReference type="RefSeq" id="WP_378091482.1">
    <property type="nucleotide sequence ID" value="NZ_JBHSEP010000001.1"/>
</dbReference>
<dbReference type="Pfam" id="PF00528">
    <property type="entry name" value="BPD_transp_1"/>
    <property type="match status" value="1"/>
</dbReference>
<evidence type="ECO:0000259" key="8">
    <source>
        <dbReference type="PROSITE" id="PS50928"/>
    </source>
</evidence>
<keyword evidence="3" id="KW-1003">Cell membrane</keyword>
<dbReference type="PROSITE" id="PS50928">
    <property type="entry name" value="ABC_TM1"/>
    <property type="match status" value="1"/>
</dbReference>
<evidence type="ECO:0000313" key="9">
    <source>
        <dbReference type="EMBL" id="MFC4596891.1"/>
    </source>
</evidence>
<dbReference type="Gene3D" id="1.10.3720.10">
    <property type="entry name" value="MetI-like"/>
    <property type="match status" value="1"/>
</dbReference>
<dbReference type="InterPro" id="IPR035906">
    <property type="entry name" value="MetI-like_sf"/>
</dbReference>
<feature type="transmembrane region" description="Helical" evidence="7">
    <location>
        <begin position="106"/>
        <end position="125"/>
    </location>
</feature>